<comment type="caution">
    <text evidence="2">The sequence shown here is derived from an EMBL/GenBank/DDBJ whole genome shotgun (WGS) entry which is preliminary data.</text>
</comment>
<keyword evidence="3" id="KW-1185">Reference proteome</keyword>
<dbReference type="Proteomes" id="UP000471751">
    <property type="component" value="Unassembled WGS sequence"/>
</dbReference>
<gene>
    <name evidence="2" type="ORF">G3O07_13300</name>
</gene>
<evidence type="ECO:0000313" key="3">
    <source>
        <dbReference type="Proteomes" id="UP000471751"/>
    </source>
</evidence>
<dbReference type="EMBL" id="JAAHBT010000133">
    <property type="protein sequence ID" value="NES10488.1"/>
    <property type="molecule type" value="Genomic_DNA"/>
</dbReference>
<reference evidence="2 3" key="1">
    <citation type="submission" date="2020-02" db="EMBL/GenBank/DDBJ databases">
        <title>Broccoli isolated Pseudomonas sp.</title>
        <authorList>
            <person name="Fujikawa T."/>
            <person name="Sawada H."/>
        </authorList>
    </citation>
    <scope>NUCLEOTIDE SEQUENCE [LARGE SCALE GENOMIC DNA]</scope>
    <source>
        <strain evidence="2 3">JCM 32154</strain>
    </source>
</reference>
<evidence type="ECO:0000256" key="1">
    <source>
        <dbReference type="SAM" id="Coils"/>
    </source>
</evidence>
<name>A0A6I5RSY1_9PSED</name>
<evidence type="ECO:0000313" key="2">
    <source>
        <dbReference type="EMBL" id="NES10488.1"/>
    </source>
</evidence>
<sequence>MVVVSLVLSGCAGTGSSMLGGSSNADPRLTSGNDAKFFTTSGYQACAVAAAGGVLACTLSNSSNKATCAVVAGLAACGVAMGANYYLDQRRAQYSDTNQRLTMMTTDVQQETAKVAERTNTLQRVINDDKQQIAALQRDIQAKTVNKAKAQQDVAAIDSNIALMRKDVNNMKARVTEFEKVAKLEREGGANQAEVQKVEAEIAKMNNKVVALQQEVDGLYSQRSAITLG</sequence>
<dbReference type="RefSeq" id="WP_163936698.1">
    <property type="nucleotide sequence ID" value="NZ_BMQU01000007.1"/>
</dbReference>
<protein>
    <submittedName>
        <fullName evidence="2">Uncharacterized protein</fullName>
    </submittedName>
</protein>
<accession>A0A6I5RSY1</accession>
<organism evidence="2 3">
    <name type="scientific">Pseudomonas laurentiana</name>
    <dbReference type="NCBI Taxonomy" id="2364649"/>
    <lineage>
        <taxon>Bacteria</taxon>
        <taxon>Pseudomonadati</taxon>
        <taxon>Pseudomonadota</taxon>
        <taxon>Gammaproteobacteria</taxon>
        <taxon>Pseudomonadales</taxon>
        <taxon>Pseudomonadaceae</taxon>
        <taxon>Pseudomonas</taxon>
    </lineage>
</organism>
<keyword evidence="1" id="KW-0175">Coiled coil</keyword>
<feature type="coiled-coil region" evidence="1">
    <location>
        <begin position="181"/>
        <end position="222"/>
    </location>
</feature>
<proteinExistence type="predicted"/>
<dbReference type="AlphaFoldDB" id="A0A6I5RSY1"/>
<feature type="coiled-coil region" evidence="1">
    <location>
        <begin position="126"/>
        <end position="153"/>
    </location>
</feature>
<dbReference type="Gene3D" id="1.10.287.1490">
    <property type="match status" value="1"/>
</dbReference>